<evidence type="ECO:0000256" key="13">
    <source>
        <dbReference type="PROSITE-ProRule" id="PRU00322"/>
    </source>
</evidence>
<proteinExistence type="predicted"/>
<evidence type="ECO:0000259" key="15">
    <source>
        <dbReference type="PROSITE" id="PS50199"/>
    </source>
</evidence>
<keyword evidence="8" id="KW-0378">Hydrolase</keyword>
<evidence type="ECO:0000256" key="6">
    <source>
        <dbReference type="ARBA" id="ARBA00022763"/>
    </source>
</evidence>
<protein>
    <recommendedName>
        <fullName evidence="15">RanBP2-type domain-containing protein</fullName>
    </recommendedName>
</protein>
<evidence type="ECO:0000256" key="9">
    <source>
        <dbReference type="ARBA" id="ARBA00022833"/>
    </source>
</evidence>
<evidence type="ECO:0000256" key="1">
    <source>
        <dbReference type="ARBA" id="ARBA00001936"/>
    </source>
</evidence>
<evidence type="ECO:0000256" key="7">
    <source>
        <dbReference type="ARBA" id="ARBA00022771"/>
    </source>
</evidence>
<dbReference type="PROSITE" id="PS50199">
    <property type="entry name" value="ZF_RANBP2_2"/>
    <property type="match status" value="1"/>
</dbReference>
<dbReference type="Gene3D" id="3.60.10.10">
    <property type="entry name" value="Endonuclease/exonuclease/phosphatase"/>
    <property type="match status" value="1"/>
</dbReference>
<dbReference type="CDD" id="cd09080">
    <property type="entry name" value="TDP2"/>
    <property type="match status" value="1"/>
</dbReference>
<keyword evidence="7 13" id="KW-0863">Zinc-finger</keyword>
<comment type="caution">
    <text evidence="16">The sequence shown here is derived from an EMBL/GenBank/DDBJ whole genome shotgun (WGS) entry which is preliminary data.</text>
</comment>
<accession>A0ABR2MG97</accession>
<feature type="compositionally biased region" description="Basic and acidic residues" evidence="14">
    <location>
        <begin position="125"/>
        <end position="137"/>
    </location>
</feature>
<dbReference type="PROSITE" id="PS01358">
    <property type="entry name" value="ZF_RANBP2_1"/>
    <property type="match status" value="1"/>
</dbReference>
<gene>
    <name evidence="16" type="ORF">KSP40_PGU010565</name>
</gene>
<evidence type="ECO:0000256" key="2">
    <source>
        <dbReference type="ARBA" id="ARBA00001946"/>
    </source>
</evidence>
<sequence length="419" mass="46979">MSSSFSSWSCSHCTFLNPPSQKLSCQMCLSASVTAGSGEASSLSVGVAASPGRWPCSACTYLNRHGSAFCEVCGTRAAPFSRLLADDLDPDELAATGSVFLPLQRCGSKRPIPVESSGNVGPVDKLSRSEKHEHMDLSSDSDQSSDLDILKILSYNVWFREDLEVHRRMEALGNLIQQHLPDFICFQEVTPNIYEIFERSKWWKAYRCSISQDLVGERPYFCMQMSKLPVETFNCKPFTNSIMGRELCSAEIKLTSGKRLVIATSHLESPCPAPPKWDQMYSAERVSQAKDSLNNIKSSRNVIFAGDMNWDDKYDGAFPLPDEEWVDAWTAQKNGENGWTYDTKSNKMLSGNRTLQKRLDRFVCKLKDFRIEGIEMIGTEAIPGLFYLKEKKARNQVVKMELPVCPSDHYGLLLAIRGL</sequence>
<evidence type="ECO:0000256" key="8">
    <source>
        <dbReference type="ARBA" id="ARBA00022801"/>
    </source>
</evidence>
<evidence type="ECO:0000256" key="3">
    <source>
        <dbReference type="ARBA" id="ARBA00004322"/>
    </source>
</evidence>
<evidence type="ECO:0000256" key="10">
    <source>
        <dbReference type="ARBA" id="ARBA00022842"/>
    </source>
</evidence>
<evidence type="ECO:0000256" key="5">
    <source>
        <dbReference type="ARBA" id="ARBA00022723"/>
    </source>
</evidence>
<evidence type="ECO:0000256" key="14">
    <source>
        <dbReference type="SAM" id="MobiDB-lite"/>
    </source>
</evidence>
<dbReference type="Gene3D" id="2.30.30.380">
    <property type="entry name" value="Zn-finger domain of Sec23/24"/>
    <property type="match status" value="2"/>
</dbReference>
<evidence type="ECO:0000256" key="4">
    <source>
        <dbReference type="ARBA" id="ARBA00022722"/>
    </source>
</evidence>
<keyword evidence="9" id="KW-0862">Zinc</keyword>
<dbReference type="InterPro" id="IPR036443">
    <property type="entry name" value="Znf_RanBP2_sf"/>
</dbReference>
<dbReference type="SUPFAM" id="SSF56219">
    <property type="entry name" value="DNase I-like"/>
    <property type="match status" value="1"/>
</dbReference>
<dbReference type="Proteomes" id="UP001412067">
    <property type="component" value="Unassembled WGS sequence"/>
</dbReference>
<evidence type="ECO:0000313" key="16">
    <source>
        <dbReference type="EMBL" id="KAK8963194.1"/>
    </source>
</evidence>
<comment type="subcellular location">
    <subcellularLocation>
        <location evidence="3">Nucleus</location>
        <location evidence="3">PML body</location>
    </subcellularLocation>
</comment>
<keyword evidence="17" id="KW-1185">Reference proteome</keyword>
<keyword evidence="10" id="KW-0460">Magnesium</keyword>
<dbReference type="InterPro" id="IPR036691">
    <property type="entry name" value="Endo/exonu/phosph_ase_sf"/>
</dbReference>
<feature type="region of interest" description="Disordered" evidence="14">
    <location>
        <begin position="112"/>
        <end position="143"/>
    </location>
</feature>
<keyword evidence="5" id="KW-0479">Metal-binding</keyword>
<evidence type="ECO:0000256" key="12">
    <source>
        <dbReference type="ARBA" id="ARBA00023242"/>
    </source>
</evidence>
<feature type="domain" description="RanBP2-type" evidence="15">
    <location>
        <begin position="50"/>
        <end position="79"/>
    </location>
</feature>
<keyword evidence="12" id="KW-0539">Nucleus</keyword>
<dbReference type="EMBL" id="JBBWWR010000007">
    <property type="protein sequence ID" value="KAK8963194.1"/>
    <property type="molecule type" value="Genomic_DNA"/>
</dbReference>
<dbReference type="InterPro" id="IPR001876">
    <property type="entry name" value="Znf_RanBP2"/>
</dbReference>
<dbReference type="InterPro" id="IPR051547">
    <property type="entry name" value="TDP2-like"/>
</dbReference>
<comment type="cofactor">
    <cofactor evidence="1">
        <name>Mn(2+)</name>
        <dbReference type="ChEBI" id="CHEBI:29035"/>
    </cofactor>
</comment>
<keyword evidence="4" id="KW-0540">Nuclease</keyword>
<name>A0ABR2MG97_9ASPA</name>
<dbReference type="PANTHER" id="PTHR15822">
    <property type="entry name" value="TRAF AND TNF RECEPTOR-ASSOCIATED PROTEIN"/>
    <property type="match status" value="1"/>
</dbReference>
<dbReference type="InterPro" id="IPR005135">
    <property type="entry name" value="Endo/exonuclease/phosphatase"/>
</dbReference>
<keyword evidence="11" id="KW-0234">DNA repair</keyword>
<comment type="cofactor">
    <cofactor evidence="2">
        <name>Mg(2+)</name>
        <dbReference type="ChEBI" id="CHEBI:18420"/>
    </cofactor>
</comment>
<reference evidence="16 17" key="1">
    <citation type="journal article" date="2022" name="Nat. Plants">
        <title>Genomes of leafy and leafless Platanthera orchids illuminate the evolution of mycoheterotrophy.</title>
        <authorList>
            <person name="Li M.H."/>
            <person name="Liu K.W."/>
            <person name="Li Z."/>
            <person name="Lu H.C."/>
            <person name="Ye Q.L."/>
            <person name="Zhang D."/>
            <person name="Wang J.Y."/>
            <person name="Li Y.F."/>
            <person name="Zhong Z.M."/>
            <person name="Liu X."/>
            <person name="Yu X."/>
            <person name="Liu D.K."/>
            <person name="Tu X.D."/>
            <person name="Liu B."/>
            <person name="Hao Y."/>
            <person name="Liao X.Y."/>
            <person name="Jiang Y.T."/>
            <person name="Sun W.H."/>
            <person name="Chen J."/>
            <person name="Chen Y.Q."/>
            <person name="Ai Y."/>
            <person name="Zhai J.W."/>
            <person name="Wu S.S."/>
            <person name="Zhou Z."/>
            <person name="Hsiao Y.Y."/>
            <person name="Wu W.L."/>
            <person name="Chen Y.Y."/>
            <person name="Lin Y.F."/>
            <person name="Hsu J.L."/>
            <person name="Li C.Y."/>
            <person name="Wang Z.W."/>
            <person name="Zhao X."/>
            <person name="Zhong W.Y."/>
            <person name="Ma X.K."/>
            <person name="Ma L."/>
            <person name="Huang J."/>
            <person name="Chen G.Z."/>
            <person name="Huang M.Z."/>
            <person name="Huang L."/>
            <person name="Peng D.H."/>
            <person name="Luo Y.B."/>
            <person name="Zou S.Q."/>
            <person name="Chen S.P."/>
            <person name="Lan S."/>
            <person name="Tsai W.C."/>
            <person name="Van de Peer Y."/>
            <person name="Liu Z.J."/>
        </authorList>
    </citation>
    <scope>NUCLEOTIDE SEQUENCE [LARGE SCALE GENOMIC DNA]</scope>
    <source>
        <strain evidence="16">Lor288</strain>
    </source>
</reference>
<evidence type="ECO:0000256" key="11">
    <source>
        <dbReference type="ARBA" id="ARBA00023204"/>
    </source>
</evidence>
<organism evidence="16 17">
    <name type="scientific">Platanthera guangdongensis</name>
    <dbReference type="NCBI Taxonomy" id="2320717"/>
    <lineage>
        <taxon>Eukaryota</taxon>
        <taxon>Viridiplantae</taxon>
        <taxon>Streptophyta</taxon>
        <taxon>Embryophyta</taxon>
        <taxon>Tracheophyta</taxon>
        <taxon>Spermatophyta</taxon>
        <taxon>Magnoliopsida</taxon>
        <taxon>Liliopsida</taxon>
        <taxon>Asparagales</taxon>
        <taxon>Orchidaceae</taxon>
        <taxon>Orchidoideae</taxon>
        <taxon>Orchideae</taxon>
        <taxon>Orchidinae</taxon>
        <taxon>Platanthera</taxon>
    </lineage>
</organism>
<dbReference type="SMART" id="SM00547">
    <property type="entry name" value="ZnF_RBZ"/>
    <property type="match status" value="2"/>
</dbReference>
<evidence type="ECO:0000313" key="17">
    <source>
        <dbReference type="Proteomes" id="UP001412067"/>
    </source>
</evidence>
<keyword evidence="6" id="KW-0227">DNA damage</keyword>
<dbReference type="Pfam" id="PF03372">
    <property type="entry name" value="Exo_endo_phos"/>
    <property type="match status" value="1"/>
</dbReference>
<dbReference type="SUPFAM" id="SSF90209">
    <property type="entry name" value="Ran binding protein zinc finger-like"/>
    <property type="match status" value="2"/>
</dbReference>
<dbReference type="PANTHER" id="PTHR15822:SF4">
    <property type="entry name" value="TYROSYL-DNA PHOSPHODIESTERASE 2"/>
    <property type="match status" value="1"/>
</dbReference>